<dbReference type="PANTHER" id="PTHR11586:SF37">
    <property type="entry name" value="TRNA-BINDING DOMAIN-CONTAINING PROTEIN"/>
    <property type="match status" value="1"/>
</dbReference>
<sequence>MESENNLTWAEFERVEMRIGTILEANDFPEARKPAYQLTIDFGSEIGIRKTSAQITKRYEKSNLIGRQIVSVVNFPKKQIGKFMSECLVLGAVGEEGDVILLSTDFKVENGLRVG</sequence>
<reference evidence="6" key="1">
    <citation type="journal article" date="2019" name="Int. J. Syst. Evol. Microbiol.">
        <title>The Global Catalogue of Microorganisms (GCM) 10K type strain sequencing project: providing services to taxonomists for standard genome sequencing and annotation.</title>
        <authorList>
            <consortium name="The Broad Institute Genomics Platform"/>
            <consortium name="The Broad Institute Genome Sequencing Center for Infectious Disease"/>
            <person name="Wu L."/>
            <person name="Ma J."/>
        </authorList>
    </citation>
    <scope>NUCLEOTIDE SEQUENCE [LARGE SCALE GENOMIC DNA]</scope>
    <source>
        <strain evidence="6">CCUG 49679</strain>
    </source>
</reference>
<dbReference type="PROSITE" id="PS50886">
    <property type="entry name" value="TRBD"/>
    <property type="match status" value="1"/>
</dbReference>
<accession>A0ABW1PKJ5</accession>
<keyword evidence="6" id="KW-1185">Reference proteome</keyword>
<protein>
    <submittedName>
        <fullName evidence="5">tRNA-binding protein</fullName>
    </submittedName>
</protein>
<evidence type="ECO:0000313" key="5">
    <source>
        <dbReference type="EMBL" id="MFC6096126.1"/>
    </source>
</evidence>
<evidence type="ECO:0000256" key="2">
    <source>
        <dbReference type="ARBA" id="ARBA00022884"/>
    </source>
</evidence>
<evidence type="ECO:0000256" key="1">
    <source>
        <dbReference type="ARBA" id="ARBA00022555"/>
    </source>
</evidence>
<dbReference type="InterPro" id="IPR002547">
    <property type="entry name" value="tRNA-bd_dom"/>
</dbReference>
<keyword evidence="1 3" id="KW-0820">tRNA-binding</keyword>
<dbReference type="CDD" id="cd02798">
    <property type="entry name" value="tRNA_bind_CsaA"/>
    <property type="match status" value="1"/>
</dbReference>
<organism evidence="5 6">
    <name type="scientific">Flavobacterium qiangtangense</name>
    <dbReference type="NCBI Taxonomy" id="1442595"/>
    <lineage>
        <taxon>Bacteria</taxon>
        <taxon>Pseudomonadati</taxon>
        <taxon>Bacteroidota</taxon>
        <taxon>Flavobacteriia</taxon>
        <taxon>Flavobacteriales</taxon>
        <taxon>Flavobacteriaceae</taxon>
        <taxon>Flavobacterium</taxon>
    </lineage>
</organism>
<comment type="caution">
    <text evidence="5">The sequence shown here is derived from an EMBL/GenBank/DDBJ whole genome shotgun (WGS) entry which is preliminary data.</text>
</comment>
<keyword evidence="2 3" id="KW-0694">RNA-binding</keyword>
<evidence type="ECO:0000256" key="3">
    <source>
        <dbReference type="PROSITE-ProRule" id="PRU00209"/>
    </source>
</evidence>
<dbReference type="NCBIfam" id="NF007494">
    <property type="entry name" value="PRK10089.1-3"/>
    <property type="match status" value="1"/>
</dbReference>
<evidence type="ECO:0000313" key="6">
    <source>
        <dbReference type="Proteomes" id="UP001596287"/>
    </source>
</evidence>
<gene>
    <name evidence="5" type="ORF">ACFPVY_05665</name>
</gene>
<dbReference type="InterPro" id="IPR051270">
    <property type="entry name" value="Tyrosine-tRNA_ligase_regulator"/>
</dbReference>
<dbReference type="Pfam" id="PF01588">
    <property type="entry name" value="tRNA_bind"/>
    <property type="match status" value="1"/>
</dbReference>
<dbReference type="Proteomes" id="UP001596287">
    <property type="component" value="Unassembled WGS sequence"/>
</dbReference>
<dbReference type="EMBL" id="JBHSQB010000005">
    <property type="protein sequence ID" value="MFC6096126.1"/>
    <property type="molecule type" value="Genomic_DNA"/>
</dbReference>
<dbReference type="InterPro" id="IPR012340">
    <property type="entry name" value="NA-bd_OB-fold"/>
</dbReference>
<dbReference type="NCBIfam" id="TIGR02222">
    <property type="entry name" value="chap_CsaA"/>
    <property type="match status" value="1"/>
</dbReference>
<feature type="domain" description="TRNA-binding" evidence="4">
    <location>
        <begin position="11"/>
        <end position="115"/>
    </location>
</feature>
<dbReference type="RefSeq" id="WP_379790998.1">
    <property type="nucleotide sequence ID" value="NZ_JBHSQB010000005.1"/>
</dbReference>
<evidence type="ECO:0000259" key="4">
    <source>
        <dbReference type="PROSITE" id="PS50886"/>
    </source>
</evidence>
<proteinExistence type="predicted"/>
<dbReference type="InterPro" id="IPR008231">
    <property type="entry name" value="CsaA"/>
</dbReference>
<dbReference type="SUPFAM" id="SSF50249">
    <property type="entry name" value="Nucleic acid-binding proteins"/>
    <property type="match status" value="1"/>
</dbReference>
<dbReference type="PANTHER" id="PTHR11586">
    <property type="entry name" value="TRNA-AMINOACYLATION COFACTOR ARC1 FAMILY MEMBER"/>
    <property type="match status" value="1"/>
</dbReference>
<dbReference type="Gene3D" id="2.40.50.140">
    <property type="entry name" value="Nucleic acid-binding proteins"/>
    <property type="match status" value="1"/>
</dbReference>
<dbReference type="NCBIfam" id="NF007495">
    <property type="entry name" value="PRK10089.1-4"/>
    <property type="match status" value="1"/>
</dbReference>
<name>A0ABW1PKJ5_9FLAO</name>